<dbReference type="Pfam" id="PF00535">
    <property type="entry name" value="Glycos_transf_2"/>
    <property type="match status" value="1"/>
</dbReference>
<name>A0A383CBT2_9ZZZZ</name>
<organism evidence="2">
    <name type="scientific">marine metagenome</name>
    <dbReference type="NCBI Taxonomy" id="408172"/>
    <lineage>
        <taxon>unclassified sequences</taxon>
        <taxon>metagenomes</taxon>
        <taxon>ecological metagenomes</taxon>
    </lineage>
</organism>
<dbReference type="InterPro" id="IPR001173">
    <property type="entry name" value="Glyco_trans_2-like"/>
</dbReference>
<dbReference type="AlphaFoldDB" id="A0A383CBT2"/>
<evidence type="ECO:0000313" key="2">
    <source>
        <dbReference type="EMBL" id="SVE29560.1"/>
    </source>
</evidence>
<protein>
    <recommendedName>
        <fullName evidence="1">Glycosyltransferase 2-like domain-containing protein</fullName>
    </recommendedName>
</protein>
<reference evidence="2" key="1">
    <citation type="submission" date="2018-05" db="EMBL/GenBank/DDBJ databases">
        <authorList>
            <person name="Lanie J.A."/>
            <person name="Ng W.-L."/>
            <person name="Kazmierczak K.M."/>
            <person name="Andrzejewski T.M."/>
            <person name="Davidsen T.M."/>
            <person name="Wayne K.J."/>
            <person name="Tettelin H."/>
            <person name="Glass J.I."/>
            <person name="Rusch D."/>
            <person name="Podicherti R."/>
            <person name="Tsui H.-C.T."/>
            <person name="Winkler M.E."/>
        </authorList>
    </citation>
    <scope>NUCLEOTIDE SEQUENCE</scope>
</reference>
<accession>A0A383CBT2</accession>
<dbReference type="Gene3D" id="3.90.550.10">
    <property type="entry name" value="Spore Coat Polysaccharide Biosynthesis Protein SpsA, Chain A"/>
    <property type="match status" value="1"/>
</dbReference>
<dbReference type="SUPFAM" id="SSF53448">
    <property type="entry name" value="Nucleotide-diphospho-sugar transferases"/>
    <property type="match status" value="1"/>
</dbReference>
<sequence length="82" mass="9054">MNHVHSSISSVSTDTKGLKKIQRPLVILPTFNEADNIIQILEAIEELPIRISALVVDDSSPDGTAEMVTNHPSFDKNIFLLK</sequence>
<dbReference type="EMBL" id="UINC01207468">
    <property type="protein sequence ID" value="SVE29560.1"/>
    <property type="molecule type" value="Genomic_DNA"/>
</dbReference>
<feature type="non-terminal residue" evidence="2">
    <location>
        <position position="82"/>
    </location>
</feature>
<proteinExistence type="predicted"/>
<gene>
    <name evidence="2" type="ORF">METZ01_LOCUS482414</name>
</gene>
<evidence type="ECO:0000259" key="1">
    <source>
        <dbReference type="Pfam" id="PF00535"/>
    </source>
</evidence>
<feature type="domain" description="Glycosyltransferase 2-like" evidence="1">
    <location>
        <begin position="26"/>
        <end position="80"/>
    </location>
</feature>
<dbReference type="InterPro" id="IPR029044">
    <property type="entry name" value="Nucleotide-diphossugar_trans"/>
</dbReference>